<dbReference type="SMART" id="SM00028">
    <property type="entry name" value="TPR"/>
    <property type="match status" value="3"/>
</dbReference>
<dbReference type="InterPro" id="IPR011659">
    <property type="entry name" value="WD40"/>
</dbReference>
<comment type="caution">
    <text evidence="4">The sequence shown here is derived from an EMBL/GenBank/DDBJ whole genome shotgun (WGS) entry which is preliminary data.</text>
</comment>
<name>A0ABW3SQA8_9BACT</name>
<sequence>MEEDFTGRRSFANRSQWVMLLVVMFVCTAVLNPGEEKRLLRKAEEAFALEDYKSAHILYKRAAELMPNSAEVHSKLGLVYVQLNEPKEAKVCFQQAILLNPLVQNKIRLYLGEAHQQDYEFSQARSYYEQEQKKTPALDKAYQHTLRKKIEECIAGEALMKLPAVGTITSVGAGINSEYSDYVPVLMPGNQAMLYTTRRPGKSNQPAAFAGAEQIRISRLEEGVWQASELFLEPQYQMPYHAVVSVAPHGRELYTFFADKGLHVSQKLESGQWSVPVRLQAPFNRGYREPSVYVTDDEKFAFFSSDRAGGYGGLDIYVCYKEKNGNWSEALNLGPEVNTVYDEDAPFVDFKNNTLYFSSRGHNTMGGYDIFSSRIAAGKWNKALNLGHPVNSPGDDLYFILTSDFTTAYMASDRAGGIGGKDIYSIVFH</sequence>
<evidence type="ECO:0000256" key="3">
    <source>
        <dbReference type="PROSITE-ProRule" id="PRU00339"/>
    </source>
</evidence>
<proteinExistence type="predicted"/>
<gene>
    <name evidence="4" type="ORF">ACFQ2O_11270</name>
</gene>
<dbReference type="SUPFAM" id="SSF82171">
    <property type="entry name" value="DPP6 N-terminal domain-like"/>
    <property type="match status" value="1"/>
</dbReference>
<dbReference type="InterPro" id="IPR019734">
    <property type="entry name" value="TPR_rpt"/>
</dbReference>
<feature type="repeat" description="TPR" evidence="3">
    <location>
        <begin position="70"/>
        <end position="103"/>
    </location>
</feature>
<dbReference type="Pfam" id="PF07719">
    <property type="entry name" value="TPR_2"/>
    <property type="match status" value="1"/>
</dbReference>
<dbReference type="InterPro" id="IPR011990">
    <property type="entry name" value="TPR-like_helical_dom_sf"/>
</dbReference>
<evidence type="ECO:0000256" key="2">
    <source>
        <dbReference type="ARBA" id="ARBA00022803"/>
    </source>
</evidence>
<reference evidence="5" key="1">
    <citation type="journal article" date="2019" name="Int. J. Syst. Evol. Microbiol.">
        <title>The Global Catalogue of Microorganisms (GCM) 10K type strain sequencing project: providing services to taxonomists for standard genome sequencing and annotation.</title>
        <authorList>
            <consortium name="The Broad Institute Genomics Platform"/>
            <consortium name="The Broad Institute Genome Sequencing Center for Infectious Disease"/>
            <person name="Wu L."/>
            <person name="Ma J."/>
        </authorList>
    </citation>
    <scope>NUCLEOTIDE SEQUENCE [LARGE SCALE GENOMIC DNA]</scope>
    <source>
        <strain evidence="5">JCM 31319</strain>
    </source>
</reference>
<dbReference type="Pfam" id="PF07676">
    <property type="entry name" value="PD40"/>
    <property type="match status" value="2"/>
</dbReference>
<keyword evidence="2 3" id="KW-0802">TPR repeat</keyword>
<evidence type="ECO:0000313" key="5">
    <source>
        <dbReference type="Proteomes" id="UP001597094"/>
    </source>
</evidence>
<evidence type="ECO:0000256" key="1">
    <source>
        <dbReference type="ARBA" id="ARBA00022737"/>
    </source>
</evidence>
<dbReference type="PROSITE" id="PS50005">
    <property type="entry name" value="TPR"/>
    <property type="match status" value="1"/>
</dbReference>
<dbReference type="SUPFAM" id="SSF48452">
    <property type="entry name" value="TPR-like"/>
    <property type="match status" value="1"/>
</dbReference>
<dbReference type="Proteomes" id="UP001597094">
    <property type="component" value="Unassembled WGS sequence"/>
</dbReference>
<keyword evidence="5" id="KW-1185">Reference proteome</keyword>
<keyword evidence="1" id="KW-0677">Repeat</keyword>
<evidence type="ECO:0000313" key="4">
    <source>
        <dbReference type="EMBL" id="MFD1186788.1"/>
    </source>
</evidence>
<organism evidence="4 5">
    <name type="scientific">Pontibacter rugosus</name>
    <dbReference type="NCBI Taxonomy" id="1745966"/>
    <lineage>
        <taxon>Bacteria</taxon>
        <taxon>Pseudomonadati</taxon>
        <taxon>Bacteroidota</taxon>
        <taxon>Cytophagia</taxon>
        <taxon>Cytophagales</taxon>
        <taxon>Hymenobacteraceae</taxon>
        <taxon>Pontibacter</taxon>
    </lineage>
</organism>
<dbReference type="Gene3D" id="1.25.40.10">
    <property type="entry name" value="Tetratricopeptide repeat domain"/>
    <property type="match status" value="1"/>
</dbReference>
<protein>
    <submittedName>
        <fullName evidence="4">Tetratricopeptide repeat protein</fullName>
    </submittedName>
</protein>
<dbReference type="EMBL" id="JBHTLD010000093">
    <property type="protein sequence ID" value="MFD1186788.1"/>
    <property type="molecule type" value="Genomic_DNA"/>
</dbReference>
<accession>A0ABW3SQA8</accession>
<dbReference type="RefSeq" id="WP_377527422.1">
    <property type="nucleotide sequence ID" value="NZ_JBHTLD010000093.1"/>
</dbReference>
<dbReference type="InterPro" id="IPR013105">
    <property type="entry name" value="TPR_2"/>
</dbReference>